<dbReference type="EMBL" id="CAJVPM010003593">
    <property type="protein sequence ID" value="CAG8503407.1"/>
    <property type="molecule type" value="Genomic_DNA"/>
</dbReference>
<protein>
    <submittedName>
        <fullName evidence="1">8442_t:CDS:1</fullName>
    </submittedName>
</protein>
<evidence type="ECO:0000313" key="2">
    <source>
        <dbReference type="Proteomes" id="UP000789860"/>
    </source>
</evidence>
<name>A0ACA9L066_9GLOM</name>
<gene>
    <name evidence="1" type="ORF">SCALOS_LOCUS3345</name>
</gene>
<evidence type="ECO:0000313" key="1">
    <source>
        <dbReference type="EMBL" id="CAG8503407.1"/>
    </source>
</evidence>
<dbReference type="Proteomes" id="UP000789860">
    <property type="component" value="Unassembled WGS sequence"/>
</dbReference>
<accession>A0ACA9L066</accession>
<proteinExistence type="predicted"/>
<reference evidence="1" key="1">
    <citation type="submission" date="2021-06" db="EMBL/GenBank/DDBJ databases">
        <authorList>
            <person name="Kallberg Y."/>
            <person name="Tangrot J."/>
            <person name="Rosling A."/>
        </authorList>
    </citation>
    <scope>NUCLEOTIDE SEQUENCE</scope>
    <source>
        <strain evidence="1">AU212A</strain>
    </source>
</reference>
<keyword evidence="2" id="KW-1185">Reference proteome</keyword>
<feature type="non-terminal residue" evidence="1">
    <location>
        <position position="1"/>
    </location>
</feature>
<organism evidence="1 2">
    <name type="scientific">Scutellospora calospora</name>
    <dbReference type="NCBI Taxonomy" id="85575"/>
    <lineage>
        <taxon>Eukaryota</taxon>
        <taxon>Fungi</taxon>
        <taxon>Fungi incertae sedis</taxon>
        <taxon>Mucoromycota</taxon>
        <taxon>Glomeromycotina</taxon>
        <taxon>Glomeromycetes</taxon>
        <taxon>Diversisporales</taxon>
        <taxon>Gigasporaceae</taxon>
        <taxon>Scutellospora</taxon>
    </lineage>
</organism>
<sequence length="70" mass="8083">KRPSASKIQEILNTWITNNNFIVSFKEADENMVIESKSSNNKASNIYTKLDEPIDSQQMVELEISFKDFI</sequence>
<comment type="caution">
    <text evidence="1">The sequence shown here is derived from an EMBL/GenBank/DDBJ whole genome shotgun (WGS) entry which is preliminary data.</text>
</comment>